<gene>
    <name evidence="1" type="ORF">FKV68_28935</name>
</gene>
<keyword evidence="2" id="KW-1185">Reference proteome</keyword>
<accession>A0A859QFW8</accession>
<evidence type="ECO:0000313" key="2">
    <source>
        <dbReference type="Proteomes" id="UP000510721"/>
    </source>
</evidence>
<keyword evidence="1" id="KW-0614">Plasmid</keyword>
<sequence>MDNEIQHAGAERRALNNDLAGFRSAGRYVAALSFRLWSGDARSDELKQRVEAELASGGRGWRLLKLEWQYDLAILIDNLRAWMSRLDQEFNKAA</sequence>
<protein>
    <submittedName>
        <fullName evidence="1">Uncharacterized protein</fullName>
    </submittedName>
</protein>
<geneLocation type="plasmid" evidence="2">
    <name>pemeittgr7c</name>
</geneLocation>
<dbReference type="Proteomes" id="UP000510721">
    <property type="component" value="Plasmid pEmeITTGR7c"/>
</dbReference>
<dbReference type="KEGG" id="emx:FKV68_28935"/>
<dbReference type="RefSeq" id="WP_180943831.1">
    <property type="nucleotide sequence ID" value="NZ_CP041241.1"/>
</dbReference>
<evidence type="ECO:0000313" key="1">
    <source>
        <dbReference type="EMBL" id="QLL65373.1"/>
    </source>
</evidence>
<reference evidence="1 2" key="1">
    <citation type="submission" date="2019-06" db="EMBL/GenBank/DDBJ databases">
        <title>Complete genome sequence of Ensifer mexicanus ITTG R7 isolated from nodules of Acacia angustissima (Mill.) Kuntze.</title>
        <authorList>
            <person name="Rincon-Rosales R."/>
            <person name="Rogel M.A."/>
            <person name="Guerrero G."/>
            <person name="Rincon-Molina C.I."/>
            <person name="Lopez-Lopez A."/>
            <person name="Martinez-Romero E."/>
        </authorList>
    </citation>
    <scope>NUCLEOTIDE SEQUENCE [LARGE SCALE GENOMIC DNA]</scope>
    <source>
        <strain evidence="1 2">ITTG R7</strain>
        <plasmid evidence="2">pemeittgr7c</plasmid>
    </source>
</reference>
<dbReference type="EMBL" id="CP041241">
    <property type="protein sequence ID" value="QLL65373.1"/>
    <property type="molecule type" value="Genomic_DNA"/>
</dbReference>
<name>A0A859QFW8_9HYPH</name>
<organism evidence="1 2">
    <name type="scientific">Sinorhizobium mexicanum</name>
    <dbReference type="NCBI Taxonomy" id="375549"/>
    <lineage>
        <taxon>Bacteria</taxon>
        <taxon>Pseudomonadati</taxon>
        <taxon>Pseudomonadota</taxon>
        <taxon>Alphaproteobacteria</taxon>
        <taxon>Hyphomicrobiales</taxon>
        <taxon>Rhizobiaceae</taxon>
        <taxon>Sinorhizobium/Ensifer group</taxon>
        <taxon>Sinorhizobium</taxon>
    </lineage>
</organism>
<proteinExistence type="predicted"/>
<dbReference type="AlphaFoldDB" id="A0A859QFW8"/>